<dbReference type="PROSITE" id="PS00330">
    <property type="entry name" value="HEMOLYSIN_CALCIUM"/>
    <property type="match status" value="4"/>
</dbReference>
<dbReference type="Gene3D" id="2.150.10.10">
    <property type="entry name" value="Serralysin-like metalloprotease, C-terminal"/>
    <property type="match status" value="2"/>
</dbReference>
<evidence type="ECO:0000313" key="5">
    <source>
        <dbReference type="Proteomes" id="UP000717995"/>
    </source>
</evidence>
<name>A0ABS2II11_9GAMM</name>
<dbReference type="RefSeq" id="WP_205348668.1">
    <property type="nucleotide sequence ID" value="NZ_JAFEUP010000003.1"/>
</dbReference>
<dbReference type="PRINTS" id="PR00313">
    <property type="entry name" value="CABNDNGRPT"/>
</dbReference>
<gene>
    <name evidence="4" type="ORF">JQX08_12305</name>
</gene>
<comment type="subcellular location">
    <subcellularLocation>
        <location evidence="1">Secreted</location>
    </subcellularLocation>
</comment>
<keyword evidence="2" id="KW-0964">Secreted</keyword>
<dbReference type="InterPro" id="IPR018511">
    <property type="entry name" value="Hemolysin-typ_Ca-bd_CS"/>
</dbReference>
<evidence type="ECO:0000256" key="2">
    <source>
        <dbReference type="ARBA" id="ARBA00022525"/>
    </source>
</evidence>
<dbReference type="PANTHER" id="PTHR38340:SF1">
    <property type="entry name" value="S-LAYER PROTEIN"/>
    <property type="match status" value="1"/>
</dbReference>
<evidence type="ECO:0000256" key="3">
    <source>
        <dbReference type="ARBA" id="ARBA00022837"/>
    </source>
</evidence>
<comment type="caution">
    <text evidence="4">The sequence shown here is derived from an EMBL/GenBank/DDBJ whole genome shotgun (WGS) entry which is preliminary data.</text>
</comment>
<keyword evidence="5" id="KW-1185">Reference proteome</keyword>
<dbReference type="SUPFAM" id="SSF51120">
    <property type="entry name" value="beta-Roll"/>
    <property type="match status" value="2"/>
</dbReference>
<evidence type="ECO:0000256" key="1">
    <source>
        <dbReference type="ARBA" id="ARBA00004613"/>
    </source>
</evidence>
<evidence type="ECO:0000313" key="4">
    <source>
        <dbReference type="EMBL" id="MBM7061488.1"/>
    </source>
</evidence>
<protein>
    <recommendedName>
        <fullName evidence="6">Hemolysin-type calcium-binding repeat-containing protein</fullName>
    </recommendedName>
</protein>
<keyword evidence="3" id="KW-0106">Calcium</keyword>
<dbReference type="Proteomes" id="UP000717995">
    <property type="component" value="Unassembled WGS sequence"/>
</dbReference>
<dbReference type="Pfam" id="PF00353">
    <property type="entry name" value="HemolysinCabind"/>
    <property type="match status" value="3"/>
</dbReference>
<dbReference type="PANTHER" id="PTHR38340">
    <property type="entry name" value="S-LAYER PROTEIN"/>
    <property type="match status" value="1"/>
</dbReference>
<accession>A0ABS2II11</accession>
<proteinExistence type="predicted"/>
<reference evidence="4 5" key="1">
    <citation type="submission" date="2021-02" db="EMBL/GenBank/DDBJ databases">
        <authorList>
            <person name="Lee D.-H."/>
        </authorList>
    </citation>
    <scope>NUCLEOTIDE SEQUENCE [LARGE SCALE GENOMIC DNA]</scope>
    <source>
        <strain evidence="4 5">UL073</strain>
    </source>
</reference>
<dbReference type="InterPro" id="IPR001343">
    <property type="entry name" value="Hemolysn_Ca-bd"/>
</dbReference>
<sequence length="476" mass="49504">MATVTTTGNLANLLNTSLSTNAVGMESALQNHMNQFDYSFGAAADKVFSGYDNPFNVTPNSYSTYMYAPRGTITAQGSGFTGSAGSISRIQYDGDSYNWDMSGKMSWSISRGGITSGTINSLAMWNESGSERFILQGSIKSNGSGSLKSIHSEYNGLISDMIGSFPLSGASGKYTQLSYADLTGNKVSIYGSISQASLQNQPVTTLSELFDRQDLFSKNDVFNVADNSRAWHGFAGNDTMTGGALNDVLDGGVGNDKLFGNGGDDELYGDAGNDQLNGGDGDDYLDGGAGNDTIVDLTGHNFVFDEGGNNRITTGAGDDFILLTGSGNDTIKAGDGDNVIDAGGGRDTLVTGSGNDVLIGGEGADKLTGGLGADRFVFDNLATGGFDTIMDFRVGEGDQLVFDSTVFTSLAGITNPAGHLVSGPKAVAQDANDYLVYDTTGQKLYYDADGSGAGKAIQIAIVKGAPDLNSDSFWVS</sequence>
<organism evidence="4 5">
    <name type="scientific">Zestomonas insulae</name>
    <dbReference type="NCBI Taxonomy" id="2809017"/>
    <lineage>
        <taxon>Bacteria</taxon>
        <taxon>Pseudomonadati</taxon>
        <taxon>Pseudomonadota</taxon>
        <taxon>Gammaproteobacteria</taxon>
        <taxon>Pseudomonadales</taxon>
        <taxon>Pseudomonadaceae</taxon>
        <taxon>Zestomonas</taxon>
    </lineage>
</organism>
<dbReference type="EMBL" id="JAFEUP010000003">
    <property type="protein sequence ID" value="MBM7061488.1"/>
    <property type="molecule type" value="Genomic_DNA"/>
</dbReference>
<evidence type="ECO:0008006" key="6">
    <source>
        <dbReference type="Google" id="ProtNLM"/>
    </source>
</evidence>
<dbReference type="InterPro" id="IPR050557">
    <property type="entry name" value="RTX_toxin/Mannuronan_C5-epim"/>
</dbReference>
<dbReference type="InterPro" id="IPR011049">
    <property type="entry name" value="Serralysin-like_metalloprot_C"/>
</dbReference>